<dbReference type="OMA" id="HIPQCTR"/>
<sequence>KKPRSHSSKSAKKTWCPKTQKKEIFQMQQDGGGHPQPCSHGESLLHIPQCTRLSRVQRVWVAKFPKGNKTRRRI</sequence>
<dbReference type="AlphaFoldDB" id="A0A3P9NY93"/>
<dbReference type="Ensembl" id="ENSPRET00000014686.1">
    <property type="protein sequence ID" value="ENSPREP00000014540.1"/>
    <property type="gene ID" value="ENSPREG00000009838.1"/>
</dbReference>
<reference evidence="2" key="2">
    <citation type="submission" date="2025-08" db="UniProtKB">
        <authorList>
            <consortium name="Ensembl"/>
        </authorList>
    </citation>
    <scope>IDENTIFICATION</scope>
    <source>
        <strain evidence="2">Guanapo</strain>
    </source>
</reference>
<dbReference type="GeneTree" id="ENSGT00640000091917"/>
<keyword evidence="3" id="KW-1185">Reference proteome</keyword>
<organism evidence="2 3">
    <name type="scientific">Poecilia reticulata</name>
    <name type="common">Guppy</name>
    <name type="synonym">Acanthophacelus reticulatus</name>
    <dbReference type="NCBI Taxonomy" id="8081"/>
    <lineage>
        <taxon>Eukaryota</taxon>
        <taxon>Metazoa</taxon>
        <taxon>Chordata</taxon>
        <taxon>Craniata</taxon>
        <taxon>Vertebrata</taxon>
        <taxon>Euteleostomi</taxon>
        <taxon>Actinopterygii</taxon>
        <taxon>Neopterygii</taxon>
        <taxon>Teleostei</taxon>
        <taxon>Neoteleostei</taxon>
        <taxon>Acanthomorphata</taxon>
        <taxon>Ovalentaria</taxon>
        <taxon>Atherinomorphae</taxon>
        <taxon>Cyprinodontiformes</taxon>
        <taxon>Poeciliidae</taxon>
        <taxon>Poeciliinae</taxon>
        <taxon>Poecilia</taxon>
    </lineage>
</organism>
<evidence type="ECO:0000256" key="1">
    <source>
        <dbReference type="SAM" id="MobiDB-lite"/>
    </source>
</evidence>
<name>A0A3P9NY93_POERE</name>
<feature type="region of interest" description="Disordered" evidence="1">
    <location>
        <begin position="1"/>
        <end position="20"/>
    </location>
</feature>
<accession>A0A3P9NY93</accession>
<evidence type="ECO:0000313" key="3">
    <source>
        <dbReference type="Proteomes" id="UP000242638"/>
    </source>
</evidence>
<reference evidence="2" key="3">
    <citation type="submission" date="2025-09" db="UniProtKB">
        <authorList>
            <consortium name="Ensembl"/>
        </authorList>
    </citation>
    <scope>IDENTIFICATION</scope>
    <source>
        <strain evidence="2">Guanapo</strain>
    </source>
</reference>
<dbReference type="Proteomes" id="UP000242638">
    <property type="component" value="Unassembled WGS sequence"/>
</dbReference>
<evidence type="ECO:0000313" key="2">
    <source>
        <dbReference type="Ensembl" id="ENSPREP00000014540.1"/>
    </source>
</evidence>
<proteinExistence type="predicted"/>
<reference evidence="3" key="1">
    <citation type="submission" date="2013-11" db="EMBL/GenBank/DDBJ databases">
        <title>The genomic landscape of the Guanapo guppy.</title>
        <authorList>
            <person name="Kuenstner A."/>
            <person name="Dreyer C."/>
        </authorList>
    </citation>
    <scope>NUCLEOTIDE SEQUENCE</scope>
    <source>
        <strain evidence="3">Guanapo</strain>
    </source>
</reference>
<feature type="compositionally biased region" description="Basic residues" evidence="1">
    <location>
        <begin position="1"/>
        <end position="12"/>
    </location>
</feature>
<protein>
    <submittedName>
        <fullName evidence="2">Uncharacterized protein</fullName>
    </submittedName>
</protein>